<comment type="function">
    <text evidence="1">Essential for recycling GMP and indirectly, cGMP.</text>
</comment>
<dbReference type="PANTHER" id="PTHR23117:SF13">
    <property type="entry name" value="GUANYLATE KINASE"/>
    <property type="match status" value="1"/>
</dbReference>
<reference evidence="7" key="1">
    <citation type="submission" date="2021-06" db="EMBL/GenBank/DDBJ databases">
        <title>Description of novel taxa of the family Lachnospiraceae.</title>
        <authorList>
            <person name="Chaplin A.V."/>
            <person name="Sokolova S.R."/>
            <person name="Pikina A.P."/>
            <person name="Korzhanova M."/>
            <person name="Belova V."/>
            <person name="Korostin D."/>
            <person name="Efimov B.A."/>
        </authorList>
    </citation>
    <scope>NUCLEOTIDE SEQUENCE</scope>
    <source>
        <strain evidence="7">ASD5720</strain>
    </source>
</reference>
<dbReference type="PANTHER" id="PTHR23117">
    <property type="entry name" value="GUANYLATE KINASE-RELATED"/>
    <property type="match status" value="1"/>
</dbReference>
<keyword evidence="3" id="KW-0808">Transferase</keyword>
<accession>A0A949NI00</accession>
<evidence type="ECO:0000256" key="3">
    <source>
        <dbReference type="ARBA" id="ARBA00022679"/>
    </source>
</evidence>
<name>A0A949NI00_9FIRM</name>
<evidence type="ECO:0000256" key="5">
    <source>
        <dbReference type="ARBA" id="ARBA00048594"/>
    </source>
</evidence>
<gene>
    <name evidence="7" type="ORF">KTH89_21555</name>
</gene>
<dbReference type="Gene3D" id="3.40.50.300">
    <property type="entry name" value="P-loop containing nucleotide triphosphate hydrolases"/>
    <property type="match status" value="1"/>
</dbReference>
<comment type="caution">
    <text evidence="7">The sequence shown here is derived from an EMBL/GenBank/DDBJ whole genome shotgun (WGS) entry which is preliminary data.</text>
</comment>
<keyword evidence="8" id="KW-1185">Reference proteome</keyword>
<protein>
    <submittedName>
        <fullName evidence="7">Guanylate kinase</fullName>
    </submittedName>
</protein>
<organism evidence="7 8">
    <name type="scientific">Diplocloster agilis</name>
    <dbReference type="NCBI Taxonomy" id="2850323"/>
    <lineage>
        <taxon>Bacteria</taxon>
        <taxon>Bacillati</taxon>
        <taxon>Bacillota</taxon>
        <taxon>Clostridia</taxon>
        <taxon>Lachnospirales</taxon>
        <taxon>Lachnospiraceae</taxon>
        <taxon>Diplocloster</taxon>
    </lineage>
</organism>
<evidence type="ECO:0000256" key="2">
    <source>
        <dbReference type="ARBA" id="ARBA00005790"/>
    </source>
</evidence>
<proteinExistence type="inferred from homology"/>
<dbReference type="Proteomes" id="UP000712157">
    <property type="component" value="Unassembled WGS sequence"/>
</dbReference>
<dbReference type="InterPro" id="IPR008144">
    <property type="entry name" value="Guanylate_kin-like_dom"/>
</dbReference>
<dbReference type="InterPro" id="IPR027417">
    <property type="entry name" value="P-loop_NTPase"/>
</dbReference>
<evidence type="ECO:0000313" key="8">
    <source>
        <dbReference type="Proteomes" id="UP000712157"/>
    </source>
</evidence>
<dbReference type="PROSITE" id="PS50052">
    <property type="entry name" value="GUANYLATE_KINASE_2"/>
    <property type="match status" value="1"/>
</dbReference>
<comment type="similarity">
    <text evidence="2">Belongs to the guanylate kinase family.</text>
</comment>
<dbReference type="RefSeq" id="WP_238723048.1">
    <property type="nucleotide sequence ID" value="NZ_JAHQCW010000050.1"/>
</dbReference>
<dbReference type="GO" id="GO:0004385">
    <property type="term" value="F:GMP kinase activity"/>
    <property type="evidence" value="ECO:0007669"/>
    <property type="project" value="UniProtKB-EC"/>
</dbReference>
<dbReference type="InterPro" id="IPR008145">
    <property type="entry name" value="GK/Ca_channel_bsu"/>
</dbReference>
<sequence>MGKIFYLMGKSSSGKDTIYKDLVSDEGLRLKTIVPYTTRPIREGETDGVEYYFSGEEELERLLADGKIIELRAYNTVHGVWKYFTVNDEQIRLAEYNYAVIGTLESYEKMRDYFGAGRVIPIYIEVEDGVRLQRALDRERRQKEPKYAEMCRRFLADSEDFSEEKLGKLGIRNRFENRELPECINHIKTFISKEIMI</sequence>
<comment type="catalytic activity">
    <reaction evidence="5">
        <text>GMP + ATP = GDP + ADP</text>
        <dbReference type="Rhea" id="RHEA:20780"/>
        <dbReference type="ChEBI" id="CHEBI:30616"/>
        <dbReference type="ChEBI" id="CHEBI:58115"/>
        <dbReference type="ChEBI" id="CHEBI:58189"/>
        <dbReference type="ChEBI" id="CHEBI:456216"/>
        <dbReference type="EC" id="2.7.4.8"/>
    </reaction>
</comment>
<dbReference type="AlphaFoldDB" id="A0A949NI00"/>
<keyword evidence="4 7" id="KW-0418">Kinase</keyword>
<evidence type="ECO:0000256" key="1">
    <source>
        <dbReference type="ARBA" id="ARBA00003531"/>
    </source>
</evidence>
<dbReference type="SMART" id="SM00072">
    <property type="entry name" value="GuKc"/>
    <property type="match status" value="1"/>
</dbReference>
<evidence type="ECO:0000256" key="4">
    <source>
        <dbReference type="ARBA" id="ARBA00022777"/>
    </source>
</evidence>
<dbReference type="Pfam" id="PF00625">
    <property type="entry name" value="Guanylate_kin"/>
    <property type="match status" value="1"/>
</dbReference>
<dbReference type="GO" id="GO:0005829">
    <property type="term" value="C:cytosol"/>
    <property type="evidence" value="ECO:0007669"/>
    <property type="project" value="TreeGrafter"/>
</dbReference>
<dbReference type="SUPFAM" id="SSF52540">
    <property type="entry name" value="P-loop containing nucleoside triphosphate hydrolases"/>
    <property type="match status" value="1"/>
</dbReference>
<evidence type="ECO:0000313" key="7">
    <source>
        <dbReference type="EMBL" id="MBU9739128.1"/>
    </source>
</evidence>
<dbReference type="EMBL" id="JAHQCW010000050">
    <property type="protein sequence ID" value="MBU9739128.1"/>
    <property type="molecule type" value="Genomic_DNA"/>
</dbReference>
<evidence type="ECO:0000259" key="6">
    <source>
        <dbReference type="PROSITE" id="PS50052"/>
    </source>
</evidence>
<feature type="domain" description="Guanylate kinase-like" evidence="6">
    <location>
        <begin position="2"/>
        <end position="192"/>
    </location>
</feature>